<dbReference type="KEGG" id="mor:MOC_2503"/>
<dbReference type="Proteomes" id="UP000029492">
    <property type="component" value="Chromosome"/>
</dbReference>
<evidence type="ECO:0000313" key="1">
    <source>
        <dbReference type="EMBL" id="AIQ90258.1"/>
    </source>
</evidence>
<protein>
    <submittedName>
        <fullName evidence="1">Protein of unassigned function</fullName>
    </submittedName>
</protein>
<dbReference type="EMBL" id="CP003811">
    <property type="protein sequence ID" value="AIQ90258.1"/>
    <property type="molecule type" value="Genomic_DNA"/>
</dbReference>
<reference evidence="1 2" key="1">
    <citation type="journal article" date="2014" name="PLoS ONE">
        <title>Genome Information of Methylobacterium oryzae, a Plant-Probiotic Methylotroph in the Phyllosphere.</title>
        <authorList>
            <person name="Kwak M.J."/>
            <person name="Jeong H."/>
            <person name="Madhaiyan M."/>
            <person name="Lee Y."/>
            <person name="Sa T.M."/>
            <person name="Oh T.K."/>
            <person name="Kim J.F."/>
        </authorList>
    </citation>
    <scope>NUCLEOTIDE SEQUENCE [LARGE SCALE GENOMIC DNA]</scope>
    <source>
        <strain evidence="1 2">CBMB20</strain>
    </source>
</reference>
<dbReference type="AlphaFoldDB" id="A0A089NWQ4"/>
<accession>A0A089NWQ4</accession>
<gene>
    <name evidence="1" type="ORF">MOC_2503</name>
</gene>
<keyword evidence="2" id="KW-1185">Reference proteome</keyword>
<proteinExistence type="predicted"/>
<dbReference type="HOGENOM" id="CLU_3345848_0_0_5"/>
<sequence length="37" mass="3812">MGSPPERGSSMPTCRMVGVVGSVKESAVSANFKLDLS</sequence>
<name>A0A089NWQ4_9HYPH</name>
<organism evidence="1 2">
    <name type="scientific">Methylobacterium oryzae CBMB20</name>
    <dbReference type="NCBI Taxonomy" id="693986"/>
    <lineage>
        <taxon>Bacteria</taxon>
        <taxon>Pseudomonadati</taxon>
        <taxon>Pseudomonadota</taxon>
        <taxon>Alphaproteobacteria</taxon>
        <taxon>Hyphomicrobiales</taxon>
        <taxon>Methylobacteriaceae</taxon>
        <taxon>Methylobacterium</taxon>
    </lineage>
</organism>
<evidence type="ECO:0000313" key="2">
    <source>
        <dbReference type="Proteomes" id="UP000029492"/>
    </source>
</evidence>